<evidence type="ECO:0000256" key="1">
    <source>
        <dbReference type="SAM" id="Phobius"/>
    </source>
</evidence>
<keyword evidence="1" id="KW-0812">Transmembrane</keyword>
<dbReference type="KEGG" id="grs:C7S20_15675"/>
<evidence type="ECO:0000313" key="2">
    <source>
        <dbReference type="EMBL" id="AVR47503.1"/>
    </source>
</evidence>
<dbReference type="AlphaFoldDB" id="A0A2R3ZB33"/>
<keyword evidence="1" id="KW-1133">Transmembrane helix</keyword>
<feature type="transmembrane region" description="Helical" evidence="1">
    <location>
        <begin position="65"/>
        <end position="86"/>
    </location>
</feature>
<evidence type="ECO:0000313" key="3">
    <source>
        <dbReference type="Proteomes" id="UP000241507"/>
    </source>
</evidence>
<dbReference type="Proteomes" id="UP000241507">
    <property type="component" value="Chromosome"/>
</dbReference>
<dbReference type="RefSeq" id="WP_107014271.1">
    <property type="nucleotide sequence ID" value="NZ_CP028136.1"/>
</dbReference>
<sequence>MYQLNVKKFGLALGLTGALLYLGCILVMATMGREGTVLFFNSLLHGLDTSTIIRMDIPLWEAGLGLAQTFIIAWLIGACVAGFYNVTVKAK</sequence>
<proteinExistence type="predicted"/>
<keyword evidence="3" id="KW-1185">Reference proteome</keyword>
<dbReference type="OrthoDB" id="839845at2"/>
<name>A0A2R3ZB33_9FLAO</name>
<organism evidence="2 3">
    <name type="scientific">Christiangramia fulva</name>
    <dbReference type="NCBI Taxonomy" id="2126553"/>
    <lineage>
        <taxon>Bacteria</taxon>
        <taxon>Pseudomonadati</taxon>
        <taxon>Bacteroidota</taxon>
        <taxon>Flavobacteriia</taxon>
        <taxon>Flavobacteriales</taxon>
        <taxon>Flavobacteriaceae</taxon>
        <taxon>Christiangramia</taxon>
    </lineage>
</organism>
<gene>
    <name evidence="2" type="ORF">C7S20_15675</name>
</gene>
<dbReference type="Pfam" id="PF18926">
    <property type="entry name" value="DUF5676"/>
    <property type="match status" value="1"/>
</dbReference>
<keyword evidence="1" id="KW-0472">Membrane</keyword>
<reference evidence="3" key="1">
    <citation type="submission" date="2018-03" db="EMBL/GenBank/DDBJ databases">
        <title>Gramella fulva sp. nov., isolated from a dry surface of tidal flat.</title>
        <authorList>
            <person name="Hwang S.H."/>
            <person name="Hwang W.M."/>
            <person name="Kang K."/>
            <person name="Ahn T.-Y."/>
        </authorList>
    </citation>
    <scope>NUCLEOTIDE SEQUENCE [LARGE SCALE GENOMIC DNA]</scope>
    <source>
        <strain evidence="3">SH35</strain>
    </source>
</reference>
<dbReference type="InterPro" id="IPR044020">
    <property type="entry name" value="DUF5676"/>
</dbReference>
<dbReference type="EMBL" id="CP028136">
    <property type="protein sequence ID" value="AVR47503.1"/>
    <property type="molecule type" value="Genomic_DNA"/>
</dbReference>
<protein>
    <submittedName>
        <fullName evidence="2">Uncharacterized protein</fullName>
    </submittedName>
</protein>
<feature type="transmembrane region" description="Helical" evidence="1">
    <location>
        <begin position="12"/>
        <end position="31"/>
    </location>
</feature>
<accession>A0A2R3ZB33</accession>